<dbReference type="InterPro" id="IPR006146">
    <property type="entry name" value="5'-Nucleotdase_CS"/>
</dbReference>
<dbReference type="GO" id="GO:0008253">
    <property type="term" value="F:5'-nucleotidase activity"/>
    <property type="evidence" value="ECO:0007669"/>
    <property type="project" value="TreeGrafter"/>
</dbReference>
<dbReference type="CDD" id="cd00845">
    <property type="entry name" value="MPP_UshA_N_like"/>
    <property type="match status" value="1"/>
</dbReference>
<keyword evidence="2" id="KW-0547">Nucleotide-binding</keyword>
<dbReference type="PANTHER" id="PTHR11575:SF23">
    <property type="entry name" value="5-NUCLEOTIDASE FAMILY PROTEIN"/>
    <property type="match status" value="1"/>
</dbReference>
<evidence type="ECO:0000259" key="3">
    <source>
        <dbReference type="Pfam" id="PF00149"/>
    </source>
</evidence>
<dbReference type="InterPro" id="IPR004843">
    <property type="entry name" value="Calcineurin-like_PHP"/>
</dbReference>
<evidence type="ECO:0000259" key="4">
    <source>
        <dbReference type="Pfam" id="PF02872"/>
    </source>
</evidence>
<dbReference type="AlphaFoldDB" id="A0A9E2KPT3"/>
<comment type="similarity">
    <text evidence="2">Belongs to the 5'-nucleotidase family.</text>
</comment>
<dbReference type="Gene3D" id="3.90.780.10">
    <property type="entry name" value="5'-Nucleotidase, C-terminal domain"/>
    <property type="match status" value="1"/>
</dbReference>
<dbReference type="InterPro" id="IPR011240">
    <property type="entry name" value="Pesterase_YunD"/>
</dbReference>
<dbReference type="InterPro" id="IPR036907">
    <property type="entry name" value="5'-Nucleotdase_C_sf"/>
</dbReference>
<dbReference type="Pfam" id="PF00149">
    <property type="entry name" value="Metallophos"/>
    <property type="match status" value="1"/>
</dbReference>
<feature type="domain" description="Calcineurin-like phosphoesterase" evidence="3">
    <location>
        <begin position="4"/>
        <end position="202"/>
    </location>
</feature>
<dbReference type="GO" id="GO:0030288">
    <property type="term" value="C:outer membrane-bounded periplasmic space"/>
    <property type="evidence" value="ECO:0007669"/>
    <property type="project" value="TreeGrafter"/>
</dbReference>
<dbReference type="SUPFAM" id="SSF55816">
    <property type="entry name" value="5'-nucleotidase (syn. UDP-sugar hydrolase), C-terminal domain"/>
    <property type="match status" value="1"/>
</dbReference>
<dbReference type="Proteomes" id="UP000823844">
    <property type="component" value="Unassembled WGS sequence"/>
</dbReference>
<dbReference type="GO" id="GO:0009166">
    <property type="term" value="P:nucleotide catabolic process"/>
    <property type="evidence" value="ECO:0007669"/>
    <property type="project" value="InterPro"/>
</dbReference>
<comment type="caution">
    <text evidence="5">The sequence shown here is derived from an EMBL/GenBank/DDBJ whole genome shotgun (WGS) entry which is preliminary data.</text>
</comment>
<dbReference type="PANTHER" id="PTHR11575">
    <property type="entry name" value="5'-NUCLEOTIDASE-RELATED"/>
    <property type="match status" value="1"/>
</dbReference>
<evidence type="ECO:0000256" key="2">
    <source>
        <dbReference type="RuleBase" id="RU362119"/>
    </source>
</evidence>
<dbReference type="PRINTS" id="PR01607">
    <property type="entry name" value="APYRASEFAMLY"/>
</dbReference>
<dbReference type="Gene3D" id="3.60.21.10">
    <property type="match status" value="1"/>
</dbReference>
<dbReference type="GO" id="GO:0046872">
    <property type="term" value="F:metal ion binding"/>
    <property type="evidence" value="ECO:0007669"/>
    <property type="project" value="InterPro"/>
</dbReference>
<dbReference type="InterPro" id="IPR008334">
    <property type="entry name" value="5'-Nucleotdase_C"/>
</dbReference>
<dbReference type="Pfam" id="PF02872">
    <property type="entry name" value="5_nucleotid_C"/>
    <property type="match status" value="1"/>
</dbReference>
<dbReference type="EMBL" id="JAHLFT010000022">
    <property type="protein sequence ID" value="MBU3827859.1"/>
    <property type="molecule type" value="Genomic_DNA"/>
</dbReference>
<proteinExistence type="inferred from homology"/>
<dbReference type="GO" id="GO:0008768">
    <property type="term" value="F:UDP-sugar diphosphatase activity"/>
    <property type="evidence" value="ECO:0007669"/>
    <property type="project" value="TreeGrafter"/>
</dbReference>
<feature type="domain" description="5'-Nucleotidase C-terminal" evidence="4">
    <location>
        <begin position="292"/>
        <end position="416"/>
    </location>
</feature>
<reference evidence="5" key="2">
    <citation type="submission" date="2021-04" db="EMBL/GenBank/DDBJ databases">
        <authorList>
            <person name="Gilroy R."/>
        </authorList>
    </citation>
    <scope>NUCLEOTIDE SEQUENCE</scope>
    <source>
        <strain evidence="5">F6-686</strain>
    </source>
</reference>
<dbReference type="SUPFAM" id="SSF56300">
    <property type="entry name" value="Metallo-dependent phosphatases"/>
    <property type="match status" value="1"/>
</dbReference>
<accession>A0A9E2KPT3</accession>
<organism evidence="5 6">
    <name type="scientific">Candidatus Lactobacillus pullistercoris</name>
    <dbReference type="NCBI Taxonomy" id="2838636"/>
    <lineage>
        <taxon>Bacteria</taxon>
        <taxon>Bacillati</taxon>
        <taxon>Bacillota</taxon>
        <taxon>Bacilli</taxon>
        <taxon>Lactobacillales</taxon>
        <taxon>Lactobacillaceae</taxon>
        <taxon>Lactobacillus</taxon>
    </lineage>
</organism>
<protein>
    <submittedName>
        <fullName evidence="5">Bifunctional metallophosphatase/5'-nucleotidase</fullName>
    </submittedName>
</protein>
<sequence length="464" mass="53571">MEKIRILHTNDLHSHFEHFPQIGRYLKQIQNHPDADEVYTFDAGDFMDRSHPLTDATEGQSNIKLMNEFHYTAGTIGNNEGISNPHAVLEHLFDHVDYPIILSNLREEDESMPKWAQDYHILKTKKGTRIALVGLTAAYPMTYEPNNWHVKMLGNTMNRVLPKIEGKYDLLILITHVGQKMDRWLAKHYPQINLIIGGHSHTLIKNGEKVNKTWITQTGKWGNYVGDIMLELNDDHQLKKVKPTTVSVQQMKEYPIDTAVIQGYLDKGKELLEKEKVAFLPEKFADDKVAAIQISLDAIADFAGTDLAMLSSGLFLTPFKSGIFTHYDLQQALPHPMHVVRSTLKGSDLWRLVMEIEKNRHYLEHFPLQGMSFRGKIFGEMYYKGIKVDNFHRIVYVNGKEINPNEEYQIAVLDHYVLIPFFPTLAIVGENEFLFPDFLREVVKKYLAKEFPISKSELNDRRKK</sequence>
<evidence type="ECO:0000313" key="5">
    <source>
        <dbReference type="EMBL" id="MBU3827859.1"/>
    </source>
</evidence>
<dbReference type="InterPro" id="IPR006179">
    <property type="entry name" value="5_nucleotidase/apyrase"/>
</dbReference>
<dbReference type="InterPro" id="IPR029052">
    <property type="entry name" value="Metallo-depent_PP-like"/>
</dbReference>
<dbReference type="PROSITE" id="PS00785">
    <property type="entry name" value="5_NUCLEOTIDASE_1"/>
    <property type="match status" value="1"/>
</dbReference>
<reference evidence="5" key="1">
    <citation type="journal article" date="2021" name="PeerJ">
        <title>Extensive microbial diversity within the chicken gut microbiome revealed by metagenomics and culture.</title>
        <authorList>
            <person name="Gilroy R."/>
            <person name="Ravi A."/>
            <person name="Getino M."/>
            <person name="Pursley I."/>
            <person name="Horton D.L."/>
            <person name="Alikhan N.F."/>
            <person name="Baker D."/>
            <person name="Gharbi K."/>
            <person name="Hall N."/>
            <person name="Watson M."/>
            <person name="Adriaenssens E.M."/>
            <person name="Foster-Nyarko E."/>
            <person name="Jarju S."/>
            <person name="Secka A."/>
            <person name="Antonio M."/>
            <person name="Oren A."/>
            <person name="Chaudhuri R.R."/>
            <person name="La Ragione R."/>
            <person name="Hildebrand F."/>
            <person name="Pallen M.J."/>
        </authorList>
    </citation>
    <scope>NUCLEOTIDE SEQUENCE</scope>
    <source>
        <strain evidence="5">F6-686</strain>
    </source>
</reference>
<gene>
    <name evidence="5" type="ORF">H9806_01605</name>
</gene>
<keyword evidence="1" id="KW-0732">Signal</keyword>
<dbReference type="PIRSF" id="PIRSF036361">
    <property type="entry name" value="YunD"/>
    <property type="match status" value="1"/>
</dbReference>
<name>A0A9E2KPT3_9LACO</name>
<evidence type="ECO:0000256" key="1">
    <source>
        <dbReference type="ARBA" id="ARBA00022729"/>
    </source>
</evidence>
<dbReference type="GO" id="GO:0000166">
    <property type="term" value="F:nucleotide binding"/>
    <property type="evidence" value="ECO:0007669"/>
    <property type="project" value="UniProtKB-KW"/>
</dbReference>
<evidence type="ECO:0000313" key="6">
    <source>
        <dbReference type="Proteomes" id="UP000823844"/>
    </source>
</evidence>
<keyword evidence="2" id="KW-0378">Hydrolase</keyword>